<accession>A0A1M4VW97</accession>
<dbReference type="Pfam" id="PF14450">
    <property type="entry name" value="FtsA"/>
    <property type="match status" value="1"/>
</dbReference>
<dbReference type="PANTHER" id="PTHR32432">
    <property type="entry name" value="CELL DIVISION PROTEIN FTSA-RELATED"/>
    <property type="match status" value="1"/>
</dbReference>
<evidence type="ECO:0000259" key="2">
    <source>
        <dbReference type="SMART" id="SM00842"/>
    </source>
</evidence>
<keyword evidence="3" id="KW-0132">Cell division</keyword>
<dbReference type="InterPro" id="IPR003494">
    <property type="entry name" value="SHS2_FtsA"/>
</dbReference>
<dbReference type="PROSITE" id="PS50889">
    <property type="entry name" value="S4"/>
    <property type="match status" value="1"/>
</dbReference>
<dbReference type="Gene3D" id="3.30.420.40">
    <property type="match status" value="2"/>
</dbReference>
<reference evidence="4" key="1">
    <citation type="submission" date="2016-11" db="EMBL/GenBank/DDBJ databases">
        <authorList>
            <person name="Varghese N."/>
            <person name="Submissions S."/>
        </authorList>
    </citation>
    <scope>NUCLEOTIDE SEQUENCE [LARGE SCALE GENOMIC DNA]</scope>
    <source>
        <strain evidence="4">DSM 18761</strain>
    </source>
</reference>
<dbReference type="AlphaFoldDB" id="A0A1M4VW97"/>
<dbReference type="GO" id="GO:0003723">
    <property type="term" value="F:RNA binding"/>
    <property type="evidence" value="ECO:0007669"/>
    <property type="project" value="UniProtKB-KW"/>
</dbReference>
<name>A0A1M4VW97_9THEO</name>
<gene>
    <name evidence="3" type="ORF">SAMN02745195_01019</name>
</gene>
<sequence length="586" mass="64796">MDNRDIIFALDIGTRVVVGIVGIENNGKFQVLAVEQMEHESRAMFDGQVHDIDKVANVVEKIKRRLEDSLNMKLTEVCIAAAGRSLKTQSARAEKNIDEEHEITVEDIDNLELEALEIAQNSIVTQSGVTKYHTVGYTVSNYYLNGFPITNLKGHKGREIAVEILATFLPYDVIEGLYAAVKKAGLEVSYITLEPIAAINVAIPPEIRMLNIALVDIGAGTSDIAISKEGNIIAYSMVPYAGDEITESIATHFLTDFNTAEKIKKSTKKEIKFKDVLNIQHKIKKDEIVQIITPQVKVLAQKICEEIIKYNGKSPSAVFLVGGSSNLPNLPEEIASILNLPISRVSVRDIKSVEILDYKGKTLKGPESITPIGIAYSAMINKRKDFIKVSIDNETIKIFNIKNPTVMDALVAINYDSKNLIVQNGKDLLFNLNGQKIVVKGEEGTPPQIYVNDSLANLKTPIKDGDKITIIKGQKGQDATITAGELLKQQKGKIIFINNSKVDQNYVIKNGDEIVIKEDLTSFAVTVNGKEVVLKGKEEYLFVDVFNFIDLKLDNNKVPEMKLNGRRASYTDILKPGDNIEIGIEI</sequence>
<evidence type="ECO:0000313" key="4">
    <source>
        <dbReference type="Proteomes" id="UP000184127"/>
    </source>
</evidence>
<organism evidence="3 4">
    <name type="scientific">Thermoanaerobacter uzonensis DSM 18761</name>
    <dbReference type="NCBI Taxonomy" id="1123369"/>
    <lineage>
        <taxon>Bacteria</taxon>
        <taxon>Bacillati</taxon>
        <taxon>Bacillota</taxon>
        <taxon>Clostridia</taxon>
        <taxon>Thermoanaerobacterales</taxon>
        <taxon>Thermoanaerobacteraceae</taxon>
        <taxon>Thermoanaerobacter</taxon>
    </lineage>
</organism>
<dbReference type="SMART" id="SM00842">
    <property type="entry name" value="FtsA"/>
    <property type="match status" value="1"/>
</dbReference>
<dbReference type="InterPro" id="IPR043129">
    <property type="entry name" value="ATPase_NBD"/>
</dbReference>
<dbReference type="PANTHER" id="PTHR32432:SF3">
    <property type="entry name" value="ETHANOLAMINE UTILIZATION PROTEIN EUTJ"/>
    <property type="match status" value="1"/>
</dbReference>
<dbReference type="Proteomes" id="UP000184127">
    <property type="component" value="Unassembled WGS sequence"/>
</dbReference>
<dbReference type="SUPFAM" id="SSF53067">
    <property type="entry name" value="Actin-like ATPase domain"/>
    <property type="match status" value="2"/>
</dbReference>
<proteinExistence type="predicted"/>
<dbReference type="RefSeq" id="WP_072967996.1">
    <property type="nucleotide sequence ID" value="NZ_FQUR01000009.1"/>
</dbReference>
<dbReference type="GO" id="GO:0051301">
    <property type="term" value="P:cell division"/>
    <property type="evidence" value="ECO:0007669"/>
    <property type="project" value="UniProtKB-KW"/>
</dbReference>
<dbReference type="CDD" id="cd24004">
    <property type="entry name" value="ASKHA_NBD_PilM-like"/>
    <property type="match status" value="1"/>
</dbReference>
<dbReference type="InterPro" id="IPR050696">
    <property type="entry name" value="FtsA/MreB"/>
</dbReference>
<feature type="domain" description="SHS2" evidence="2">
    <location>
        <begin position="7"/>
        <end position="202"/>
    </location>
</feature>
<keyword evidence="3" id="KW-0131">Cell cycle</keyword>
<evidence type="ECO:0000313" key="3">
    <source>
        <dbReference type="EMBL" id="SHE73143.1"/>
    </source>
</evidence>
<evidence type="ECO:0000256" key="1">
    <source>
        <dbReference type="PROSITE-ProRule" id="PRU00182"/>
    </source>
</evidence>
<keyword evidence="4" id="KW-1185">Reference proteome</keyword>
<protein>
    <submittedName>
        <fullName evidence="3">Cell division protein FtsA</fullName>
    </submittedName>
</protein>
<dbReference type="EMBL" id="FQUR01000009">
    <property type="protein sequence ID" value="SHE73143.1"/>
    <property type="molecule type" value="Genomic_DNA"/>
</dbReference>
<keyword evidence="1" id="KW-0694">RNA-binding</keyword>